<reference evidence="1 2" key="1">
    <citation type="journal article" date="2015" name="BMC Genomics">
        <title>The genome of the truffle-parasite Tolypocladium ophioglossoides and the evolution of antifungal peptaibiotics.</title>
        <authorList>
            <person name="Quandt C.A."/>
            <person name="Bushley K.E."/>
            <person name="Spatafora J.W."/>
        </authorList>
    </citation>
    <scope>NUCLEOTIDE SEQUENCE [LARGE SCALE GENOMIC DNA]</scope>
    <source>
        <strain evidence="1 2">CBS 100239</strain>
    </source>
</reference>
<evidence type="ECO:0000313" key="1">
    <source>
        <dbReference type="EMBL" id="KND93349.1"/>
    </source>
</evidence>
<evidence type="ECO:0000313" key="2">
    <source>
        <dbReference type="Proteomes" id="UP000036947"/>
    </source>
</evidence>
<comment type="caution">
    <text evidence="1">The sequence shown here is derived from an EMBL/GenBank/DDBJ whole genome shotgun (WGS) entry which is preliminary data.</text>
</comment>
<name>A0A0L0NH15_TOLOC</name>
<sequence>MLRGVKGVVVKRITCSFIISSQVFISRRWSSDWWNKGQSLVQHVREIEVGVSLPLRELGNAPLLDLVSQSTFEPLPLKSELSPDELDGFLEQDGIDPRSPSSPSSKRLRVDWRRGSTAAVGNGDSPETWVLCFRRRRLQAPVVTIINSCMGSCARRAEERLRQSALSVGRLDEAMSSRENRVSKLHDLLVLLDLIGLFVRKTNW</sequence>
<gene>
    <name evidence="1" type="ORF">TOPH_02336</name>
</gene>
<dbReference type="EMBL" id="LFRF01000004">
    <property type="protein sequence ID" value="KND93349.1"/>
    <property type="molecule type" value="Genomic_DNA"/>
</dbReference>
<keyword evidence="2" id="KW-1185">Reference proteome</keyword>
<protein>
    <submittedName>
        <fullName evidence="1">Uncharacterized protein</fullName>
    </submittedName>
</protein>
<proteinExistence type="predicted"/>
<dbReference type="AlphaFoldDB" id="A0A0L0NH15"/>
<accession>A0A0L0NH15</accession>
<dbReference type="Proteomes" id="UP000036947">
    <property type="component" value="Unassembled WGS sequence"/>
</dbReference>
<organism evidence="1 2">
    <name type="scientific">Tolypocladium ophioglossoides (strain CBS 100239)</name>
    <name type="common">Snaketongue truffleclub</name>
    <name type="synonym">Elaphocordyceps ophioglossoides</name>
    <dbReference type="NCBI Taxonomy" id="1163406"/>
    <lineage>
        <taxon>Eukaryota</taxon>
        <taxon>Fungi</taxon>
        <taxon>Dikarya</taxon>
        <taxon>Ascomycota</taxon>
        <taxon>Pezizomycotina</taxon>
        <taxon>Sordariomycetes</taxon>
        <taxon>Hypocreomycetidae</taxon>
        <taxon>Hypocreales</taxon>
        <taxon>Ophiocordycipitaceae</taxon>
        <taxon>Tolypocladium</taxon>
    </lineage>
</organism>